<evidence type="ECO:0008006" key="3">
    <source>
        <dbReference type="Google" id="ProtNLM"/>
    </source>
</evidence>
<proteinExistence type="predicted"/>
<feature type="region of interest" description="Disordered" evidence="1">
    <location>
        <begin position="56"/>
        <end position="79"/>
    </location>
</feature>
<gene>
    <name evidence="2" type="ORF">EJD97_004635</name>
</gene>
<evidence type="ECO:0000256" key="1">
    <source>
        <dbReference type="SAM" id="MobiDB-lite"/>
    </source>
</evidence>
<name>A0A6N2BTU8_SOLCI</name>
<dbReference type="EMBL" id="RXGB01001661">
    <property type="protein sequence ID" value="TMW98015.1"/>
    <property type="molecule type" value="Genomic_DNA"/>
</dbReference>
<protein>
    <recommendedName>
        <fullName evidence="3">Integrase core domain containing protein</fullName>
    </recommendedName>
</protein>
<feature type="region of interest" description="Disordered" evidence="1">
    <location>
        <begin position="141"/>
        <end position="165"/>
    </location>
</feature>
<dbReference type="AlphaFoldDB" id="A0A6N2BTU8"/>
<reference evidence="2" key="1">
    <citation type="submission" date="2019-05" db="EMBL/GenBank/DDBJ databases">
        <title>The de novo reference genome and transcriptome assemblies of the wild tomato species Solanum chilense.</title>
        <authorList>
            <person name="Stam R."/>
            <person name="Nosenko T."/>
            <person name="Hoerger A.C."/>
            <person name="Stephan W."/>
            <person name="Seidel M.A."/>
            <person name="Kuhn J.M.M."/>
            <person name="Haberer G."/>
            <person name="Tellier A."/>
        </authorList>
    </citation>
    <scope>NUCLEOTIDE SEQUENCE</scope>
    <source>
        <tissue evidence="2">Mature leaves</tissue>
    </source>
</reference>
<accession>A0A6N2BTU8</accession>
<evidence type="ECO:0000313" key="2">
    <source>
        <dbReference type="EMBL" id="TMW98015.1"/>
    </source>
</evidence>
<sequence>MRRSIAEAEERMEWKIAQHTERKIMEVHQRLDAFELHVLAQPTEDTILAALFSTAAVSPPQPREHAKRRKDRHEDEARAQKRELLELEAARRASITDEEARQLRAIELAAGPSSSRVVKAEKSTTDGVVIVERGTKDSVVDAEDTTEGVQTIKRVGSRTPKPPAC</sequence>
<organism evidence="2">
    <name type="scientific">Solanum chilense</name>
    <name type="common">Tomato</name>
    <name type="synonym">Lycopersicon chilense</name>
    <dbReference type="NCBI Taxonomy" id="4083"/>
    <lineage>
        <taxon>Eukaryota</taxon>
        <taxon>Viridiplantae</taxon>
        <taxon>Streptophyta</taxon>
        <taxon>Embryophyta</taxon>
        <taxon>Tracheophyta</taxon>
        <taxon>Spermatophyta</taxon>
        <taxon>Magnoliopsida</taxon>
        <taxon>eudicotyledons</taxon>
        <taxon>Gunneridae</taxon>
        <taxon>Pentapetalae</taxon>
        <taxon>asterids</taxon>
        <taxon>lamiids</taxon>
        <taxon>Solanales</taxon>
        <taxon>Solanaceae</taxon>
        <taxon>Solanoideae</taxon>
        <taxon>Solaneae</taxon>
        <taxon>Solanum</taxon>
        <taxon>Solanum subgen. Lycopersicon</taxon>
    </lineage>
</organism>
<comment type="caution">
    <text evidence="2">The sequence shown here is derived from an EMBL/GenBank/DDBJ whole genome shotgun (WGS) entry which is preliminary data.</text>
</comment>